<name>A0A561Q7S0_9HYPH</name>
<protein>
    <recommendedName>
        <fullName evidence="7">Spermidine/putrescine import ATP-binding protein PotA</fullName>
        <ecNumber evidence="7">7.6.2.11</ecNumber>
    </recommendedName>
</protein>
<dbReference type="InterPro" id="IPR003439">
    <property type="entry name" value="ABC_transporter-like_ATP-bd"/>
</dbReference>
<dbReference type="FunFam" id="3.40.50.300:FF:000133">
    <property type="entry name" value="Spermidine/putrescine import ATP-binding protein PotA"/>
    <property type="match status" value="1"/>
</dbReference>
<feature type="domain" description="ABC transporter" evidence="8">
    <location>
        <begin position="7"/>
        <end position="237"/>
    </location>
</feature>
<dbReference type="AlphaFoldDB" id="A0A561Q7S0"/>
<evidence type="ECO:0000259" key="8">
    <source>
        <dbReference type="PROSITE" id="PS50893"/>
    </source>
</evidence>
<sequence length="361" mass="39130">MNASVPLSLENVTKRYGQTLALKPTSLHVAPGEMLALLGPSGCGKTTTLRIIAGFSMPNTGSVLIGGVDVTELPPNRRGLGMVFQNYSLFPHMTVGQNVAYGLKTRGMPAAERTKKVRAMLDLVRLSNFEDRSIHQMSGGQQQRVALARSLVTDPKVLLLDEPLGALDRNLRESMQFELRAIQRRLGITSIIVTHDQEEALTMSDRIAVMAEGEIVQVGTPIDIYERPQSQFVSEFLGTANIFDGTLAGPAEAGMWNVRLTLPNAPVVKVAGPPSLRGSSAIRVAVRPERLAISPESTQLRANVRGIVFRGSYYAYELDLPGLEKPIYVYSGEKTVAANDGTIGLGWPDEYAIMLSDGGVR</sequence>
<evidence type="ECO:0000256" key="5">
    <source>
        <dbReference type="ARBA" id="ARBA00022967"/>
    </source>
</evidence>
<evidence type="ECO:0000256" key="7">
    <source>
        <dbReference type="RuleBase" id="RU364083"/>
    </source>
</evidence>
<dbReference type="InterPro" id="IPR027417">
    <property type="entry name" value="P-loop_NTPase"/>
</dbReference>
<dbReference type="GO" id="GO:0043190">
    <property type="term" value="C:ATP-binding cassette (ABC) transporter complex"/>
    <property type="evidence" value="ECO:0007669"/>
    <property type="project" value="InterPro"/>
</dbReference>
<comment type="catalytic activity">
    <reaction evidence="7">
        <text>ATP + H2O + polyamine-[polyamine-binding protein]Side 1 = ADP + phosphate + polyamineSide 2 + [polyamine-binding protein]Side 1.</text>
        <dbReference type="EC" id="7.6.2.11"/>
    </reaction>
</comment>
<dbReference type="InterPro" id="IPR005893">
    <property type="entry name" value="PotA-like"/>
</dbReference>
<dbReference type="OrthoDB" id="9802264at2"/>
<evidence type="ECO:0000313" key="10">
    <source>
        <dbReference type="Proteomes" id="UP000320653"/>
    </source>
</evidence>
<dbReference type="EC" id="7.6.2.11" evidence="7"/>
<dbReference type="Pfam" id="PF08402">
    <property type="entry name" value="TOBE_2"/>
    <property type="match status" value="1"/>
</dbReference>
<evidence type="ECO:0000256" key="4">
    <source>
        <dbReference type="ARBA" id="ARBA00022840"/>
    </source>
</evidence>
<keyword evidence="3 7" id="KW-0547">Nucleotide-binding</keyword>
<reference evidence="9 10" key="1">
    <citation type="submission" date="2019-06" db="EMBL/GenBank/DDBJ databases">
        <title>Sorghum-associated microbial communities from plants grown in Nebraska, USA.</title>
        <authorList>
            <person name="Schachtman D."/>
        </authorList>
    </citation>
    <scope>NUCLEOTIDE SEQUENCE [LARGE SCALE GENOMIC DNA]</scope>
    <source>
        <strain evidence="9 10">1225</strain>
    </source>
</reference>
<evidence type="ECO:0000256" key="3">
    <source>
        <dbReference type="ARBA" id="ARBA00022741"/>
    </source>
</evidence>
<dbReference type="GO" id="GO:0015847">
    <property type="term" value="P:putrescine transport"/>
    <property type="evidence" value="ECO:0007669"/>
    <property type="project" value="UniProtKB-ARBA"/>
</dbReference>
<dbReference type="GO" id="GO:0005524">
    <property type="term" value="F:ATP binding"/>
    <property type="evidence" value="ECO:0007669"/>
    <property type="project" value="UniProtKB-KW"/>
</dbReference>
<dbReference type="InterPro" id="IPR003593">
    <property type="entry name" value="AAA+_ATPase"/>
</dbReference>
<dbReference type="SUPFAM" id="SSF50331">
    <property type="entry name" value="MOP-like"/>
    <property type="match status" value="1"/>
</dbReference>
<dbReference type="Pfam" id="PF00005">
    <property type="entry name" value="ABC_tran"/>
    <property type="match status" value="1"/>
</dbReference>
<comment type="caution">
    <text evidence="9">The sequence shown here is derived from an EMBL/GenBank/DDBJ whole genome shotgun (WGS) entry which is preliminary data.</text>
</comment>
<dbReference type="Proteomes" id="UP000320653">
    <property type="component" value="Unassembled WGS sequence"/>
</dbReference>
<keyword evidence="1 7" id="KW-0813">Transport</keyword>
<dbReference type="RefSeq" id="WP_145643040.1">
    <property type="nucleotide sequence ID" value="NZ_VIWP01000014.1"/>
</dbReference>
<gene>
    <name evidence="7" type="primary">potA</name>
    <name evidence="9" type="ORF">FHW37_1145</name>
</gene>
<dbReference type="InterPro" id="IPR017871">
    <property type="entry name" value="ABC_transporter-like_CS"/>
</dbReference>
<evidence type="ECO:0000256" key="1">
    <source>
        <dbReference type="ARBA" id="ARBA00022448"/>
    </source>
</evidence>
<evidence type="ECO:0000256" key="6">
    <source>
        <dbReference type="ARBA" id="ARBA00023136"/>
    </source>
</evidence>
<keyword evidence="10" id="KW-1185">Reference proteome</keyword>
<keyword evidence="2 7" id="KW-1003">Cell membrane</keyword>
<proteinExistence type="inferred from homology"/>
<keyword evidence="5 7" id="KW-1278">Translocase</keyword>
<dbReference type="Gene3D" id="3.40.50.300">
    <property type="entry name" value="P-loop containing nucleotide triphosphate hydrolases"/>
    <property type="match status" value="1"/>
</dbReference>
<keyword evidence="4 7" id="KW-0067">ATP-binding</keyword>
<dbReference type="SMART" id="SM00382">
    <property type="entry name" value="AAA"/>
    <property type="match status" value="1"/>
</dbReference>
<dbReference type="GO" id="GO:0015417">
    <property type="term" value="F:ABC-type polyamine transporter activity"/>
    <property type="evidence" value="ECO:0007669"/>
    <property type="project" value="UniProtKB-EC"/>
</dbReference>
<dbReference type="InterPro" id="IPR008995">
    <property type="entry name" value="Mo/tungstate-bd_C_term_dom"/>
</dbReference>
<accession>A0A561Q7S0</accession>
<dbReference type="PANTHER" id="PTHR42781">
    <property type="entry name" value="SPERMIDINE/PUTRESCINE IMPORT ATP-BINDING PROTEIN POTA"/>
    <property type="match status" value="1"/>
</dbReference>
<dbReference type="EMBL" id="VIWP01000014">
    <property type="protein sequence ID" value="TWF46436.1"/>
    <property type="molecule type" value="Genomic_DNA"/>
</dbReference>
<keyword evidence="6 7" id="KW-0472">Membrane</keyword>
<evidence type="ECO:0000313" key="9">
    <source>
        <dbReference type="EMBL" id="TWF46436.1"/>
    </source>
</evidence>
<comment type="subunit">
    <text evidence="7">The complex is composed of two ATP-binding proteins (PotA), two transmembrane proteins (PotB and PotC) and a solute-binding protein (PotD).</text>
</comment>
<dbReference type="PROSITE" id="PS00211">
    <property type="entry name" value="ABC_TRANSPORTER_1"/>
    <property type="match status" value="1"/>
</dbReference>
<dbReference type="NCBIfam" id="TIGR01187">
    <property type="entry name" value="potA"/>
    <property type="match status" value="1"/>
</dbReference>
<dbReference type="SUPFAM" id="SSF52540">
    <property type="entry name" value="P-loop containing nucleoside triphosphate hydrolases"/>
    <property type="match status" value="1"/>
</dbReference>
<comment type="function">
    <text evidence="7">Part of the ABC transporter complex PotABCD involved in spermidine/putrescine import. Responsible for energy coupling to the transport system.</text>
</comment>
<comment type="similarity">
    <text evidence="7">Belongs to the ABC transporter superfamily. Spermidine/putrescine importer (TC 3.A.1.11.1) family.</text>
</comment>
<evidence type="ECO:0000256" key="2">
    <source>
        <dbReference type="ARBA" id="ARBA00022475"/>
    </source>
</evidence>
<dbReference type="InterPro" id="IPR013611">
    <property type="entry name" value="Transp-assoc_OB_typ2"/>
</dbReference>
<dbReference type="PANTHER" id="PTHR42781:SF4">
    <property type="entry name" value="SPERMIDINE_PUTRESCINE IMPORT ATP-BINDING PROTEIN POTA"/>
    <property type="match status" value="1"/>
</dbReference>
<dbReference type="GO" id="GO:0016887">
    <property type="term" value="F:ATP hydrolysis activity"/>
    <property type="evidence" value="ECO:0007669"/>
    <property type="project" value="InterPro"/>
</dbReference>
<organism evidence="9 10">
    <name type="scientific">Neorhizobium alkalisoli</name>
    <dbReference type="NCBI Taxonomy" id="528178"/>
    <lineage>
        <taxon>Bacteria</taxon>
        <taxon>Pseudomonadati</taxon>
        <taxon>Pseudomonadota</taxon>
        <taxon>Alphaproteobacteria</taxon>
        <taxon>Hyphomicrobiales</taxon>
        <taxon>Rhizobiaceae</taxon>
        <taxon>Rhizobium/Agrobacterium group</taxon>
        <taxon>Neorhizobium</taxon>
    </lineage>
</organism>
<dbReference type="PROSITE" id="PS50893">
    <property type="entry name" value="ABC_TRANSPORTER_2"/>
    <property type="match status" value="1"/>
</dbReference>
<dbReference type="InterPro" id="IPR050093">
    <property type="entry name" value="ABC_SmlMolc_Importer"/>
</dbReference>
<dbReference type="Gene3D" id="2.40.50.100">
    <property type="match status" value="1"/>
</dbReference>